<dbReference type="InterPro" id="IPR012347">
    <property type="entry name" value="Ferritin-like"/>
</dbReference>
<keyword evidence="3" id="KW-1185">Reference proteome</keyword>
<sequence>MPTKSPAKKTATKKKSQPESENTADPALREFFVDEIKDIYWAEKKLVTALPKMAKAAGTQELKDAITDHLEATKVHVSRLEQVFELLGEKAQAKKCDAMAGILEEGNGIVEETEAGTATRDVGIILASQKVEHYEIATYGGLATLAATLGLTDVKEILGQTLSEEKDADQLLTDIAENSVNYEAAAEVEA</sequence>
<evidence type="ECO:0000313" key="2">
    <source>
        <dbReference type="EMBL" id="NCI50501.1"/>
    </source>
</evidence>
<dbReference type="SUPFAM" id="SSF47240">
    <property type="entry name" value="Ferritin-like"/>
    <property type="match status" value="1"/>
</dbReference>
<dbReference type="EMBL" id="JAACJS010000015">
    <property type="protein sequence ID" value="NCI50501.1"/>
    <property type="molecule type" value="Genomic_DNA"/>
</dbReference>
<dbReference type="PANTHER" id="PTHR30565">
    <property type="entry name" value="PROTEIN YCIF"/>
    <property type="match status" value="1"/>
</dbReference>
<accession>A0ABW9ZTP3</accession>
<proteinExistence type="predicted"/>
<evidence type="ECO:0000256" key="1">
    <source>
        <dbReference type="SAM" id="MobiDB-lite"/>
    </source>
</evidence>
<dbReference type="PANTHER" id="PTHR30565:SF9">
    <property type="entry name" value="PROTEIN YCIF"/>
    <property type="match status" value="1"/>
</dbReference>
<dbReference type="Pfam" id="PF05974">
    <property type="entry name" value="DUF892"/>
    <property type="match status" value="1"/>
</dbReference>
<reference evidence="2 3" key="1">
    <citation type="submission" date="2020-01" db="EMBL/GenBank/DDBJ databases">
        <title>Genome analysis.</title>
        <authorList>
            <person name="Wu S."/>
            <person name="Wang G."/>
        </authorList>
    </citation>
    <scope>NUCLEOTIDE SEQUENCE [LARGE SCALE GENOMIC DNA]</scope>
    <source>
        <strain evidence="2 3">SYL130</strain>
    </source>
</reference>
<organism evidence="2 3">
    <name type="scientific">Sediminibacterium roseum</name>
    <dbReference type="NCBI Taxonomy" id="1978412"/>
    <lineage>
        <taxon>Bacteria</taxon>
        <taxon>Pseudomonadati</taxon>
        <taxon>Bacteroidota</taxon>
        <taxon>Chitinophagia</taxon>
        <taxon>Chitinophagales</taxon>
        <taxon>Chitinophagaceae</taxon>
        <taxon>Sediminibacterium</taxon>
    </lineage>
</organism>
<evidence type="ECO:0000313" key="3">
    <source>
        <dbReference type="Proteomes" id="UP000753802"/>
    </source>
</evidence>
<dbReference type="Proteomes" id="UP000753802">
    <property type="component" value="Unassembled WGS sequence"/>
</dbReference>
<feature type="compositionally biased region" description="Basic residues" evidence="1">
    <location>
        <begin position="1"/>
        <end position="15"/>
    </location>
</feature>
<feature type="region of interest" description="Disordered" evidence="1">
    <location>
        <begin position="1"/>
        <end position="26"/>
    </location>
</feature>
<dbReference type="CDD" id="cd07909">
    <property type="entry name" value="YciF"/>
    <property type="match status" value="1"/>
</dbReference>
<gene>
    <name evidence="2" type="ORF">GWC95_11245</name>
</gene>
<dbReference type="InterPro" id="IPR047114">
    <property type="entry name" value="YciF"/>
</dbReference>
<dbReference type="InterPro" id="IPR010287">
    <property type="entry name" value="DUF892_YciF-like"/>
</dbReference>
<dbReference type="Gene3D" id="1.20.1260.10">
    <property type="match status" value="1"/>
</dbReference>
<name>A0ABW9ZTP3_9BACT</name>
<dbReference type="InterPro" id="IPR009078">
    <property type="entry name" value="Ferritin-like_SF"/>
</dbReference>
<dbReference type="RefSeq" id="WP_161818822.1">
    <property type="nucleotide sequence ID" value="NZ_JAACJS010000015.1"/>
</dbReference>
<protein>
    <submittedName>
        <fullName evidence="2">Ferritin-like domain-containing protein</fullName>
    </submittedName>
</protein>
<comment type="caution">
    <text evidence="2">The sequence shown here is derived from an EMBL/GenBank/DDBJ whole genome shotgun (WGS) entry which is preliminary data.</text>
</comment>